<dbReference type="SUPFAM" id="SSF103491">
    <property type="entry name" value="Preprotein translocase SecY subunit"/>
    <property type="match status" value="1"/>
</dbReference>
<dbReference type="GO" id="GO:0015031">
    <property type="term" value="P:protein transport"/>
    <property type="evidence" value="ECO:0007669"/>
    <property type="project" value="InterPro"/>
</dbReference>
<evidence type="ECO:0000256" key="2">
    <source>
        <dbReference type="SAM" id="Phobius"/>
    </source>
</evidence>
<dbReference type="GeneID" id="110782069"/>
<protein>
    <submittedName>
        <fullName evidence="4">Protein transport protein Sec61 subunit alpha-like</fullName>
    </submittedName>
</protein>
<feature type="transmembrane region" description="Helical" evidence="2">
    <location>
        <begin position="114"/>
        <end position="136"/>
    </location>
</feature>
<dbReference type="AlphaFoldDB" id="A0A9R0I395"/>
<evidence type="ECO:0000313" key="4">
    <source>
        <dbReference type="RefSeq" id="XP_021841836.1"/>
    </source>
</evidence>
<sequence>MGESVKQFIPEVQKADKKAPFCVKLIWSVIAWLVVGLCIQIPVYGIHSTVWADPFPWMSVILPVSIRRIFLYFVIVFPLVMSKLVMHLLVWFDTIQLDINVEEDRELWDRGQKLLGMAIAAFVAVAYVLCGMYGSIGELGDGNTLLKMFLLYMGGTIVIFREDFEKSYGLQSNEIAATANLVVK</sequence>
<keyword evidence="2" id="KW-0812">Transmembrane</keyword>
<reference evidence="4" key="2">
    <citation type="submission" date="2025-08" db="UniProtKB">
        <authorList>
            <consortium name="RefSeq"/>
        </authorList>
    </citation>
    <scope>IDENTIFICATION</scope>
    <source>
        <tissue evidence="4">Leaf</tissue>
    </source>
</reference>
<dbReference type="OrthoDB" id="1522658at2759"/>
<keyword evidence="2" id="KW-1133">Transmembrane helix</keyword>
<comment type="subcellular location">
    <subcellularLocation>
        <location evidence="1">Plastid</location>
        <location evidence="1">Chloroplast thylakoid membrane</location>
        <topology evidence="1">Multi-pass membrane protein</topology>
    </subcellularLocation>
</comment>
<reference evidence="3" key="1">
    <citation type="journal article" date="2021" name="Nat. Commun.">
        <title>Genomic analyses provide insights into spinach domestication and the genetic basis of agronomic traits.</title>
        <authorList>
            <person name="Cai X."/>
            <person name="Sun X."/>
            <person name="Xu C."/>
            <person name="Sun H."/>
            <person name="Wang X."/>
            <person name="Ge C."/>
            <person name="Zhang Z."/>
            <person name="Wang Q."/>
            <person name="Fei Z."/>
            <person name="Jiao C."/>
            <person name="Wang Q."/>
        </authorList>
    </citation>
    <scope>NUCLEOTIDE SEQUENCE [LARGE SCALE GENOMIC DNA]</scope>
    <source>
        <strain evidence="3">cv. Varoflay</strain>
    </source>
</reference>
<organism evidence="3 4">
    <name type="scientific">Spinacia oleracea</name>
    <name type="common">Spinach</name>
    <dbReference type="NCBI Taxonomy" id="3562"/>
    <lineage>
        <taxon>Eukaryota</taxon>
        <taxon>Viridiplantae</taxon>
        <taxon>Streptophyta</taxon>
        <taxon>Embryophyta</taxon>
        <taxon>Tracheophyta</taxon>
        <taxon>Spermatophyta</taxon>
        <taxon>Magnoliopsida</taxon>
        <taxon>eudicotyledons</taxon>
        <taxon>Gunneridae</taxon>
        <taxon>Pentapetalae</taxon>
        <taxon>Caryophyllales</taxon>
        <taxon>Chenopodiaceae</taxon>
        <taxon>Chenopodioideae</taxon>
        <taxon>Anserineae</taxon>
        <taxon>Spinacia</taxon>
    </lineage>
</organism>
<gene>
    <name evidence="4" type="primary">LOC110782069</name>
</gene>
<dbReference type="KEGG" id="soe:110782069"/>
<dbReference type="Proteomes" id="UP000813463">
    <property type="component" value="Chromosome 5"/>
</dbReference>
<dbReference type="InterPro" id="IPR023201">
    <property type="entry name" value="SecY_dom_sf"/>
</dbReference>
<evidence type="ECO:0000256" key="1">
    <source>
        <dbReference type="ARBA" id="ARBA00004454"/>
    </source>
</evidence>
<feature type="transmembrane region" description="Helical" evidence="2">
    <location>
        <begin position="21"/>
        <end position="46"/>
    </location>
</feature>
<accession>A0A9R0I395</accession>
<dbReference type="InterPro" id="IPR002208">
    <property type="entry name" value="SecY/SEC61-alpha"/>
</dbReference>
<name>A0A9R0I395_SPIOL</name>
<keyword evidence="3" id="KW-1185">Reference proteome</keyword>
<dbReference type="PANTHER" id="PTHR10906">
    <property type="entry name" value="SECY/SEC61-ALPHA FAMILY MEMBER"/>
    <property type="match status" value="1"/>
</dbReference>
<dbReference type="Gene3D" id="1.10.3370.10">
    <property type="entry name" value="SecY subunit domain"/>
    <property type="match status" value="1"/>
</dbReference>
<keyword evidence="2" id="KW-0472">Membrane</keyword>
<proteinExistence type="predicted"/>
<evidence type="ECO:0000313" key="3">
    <source>
        <dbReference type="Proteomes" id="UP000813463"/>
    </source>
</evidence>
<feature type="transmembrane region" description="Helical" evidence="2">
    <location>
        <begin position="69"/>
        <end position="93"/>
    </location>
</feature>
<dbReference type="RefSeq" id="XP_021841836.1">
    <property type="nucleotide sequence ID" value="XM_021986144.2"/>
</dbReference>
<dbReference type="GO" id="GO:0009535">
    <property type="term" value="C:chloroplast thylakoid membrane"/>
    <property type="evidence" value="ECO:0007669"/>
    <property type="project" value="UniProtKB-SubCell"/>
</dbReference>